<sequence length="152" mass="17051">MATTASEVVRKQDSSAWGSSHGFLALVSLQDDEFFLYNPISRCHINLPSIVNLPRLPGDDPISMRDVAKLILSCSPDEDEENCRAVVINGYGNALAFCCPGRSKEWTMMFDEKRGYVDIVYSDKQKLFFVLTNCSGIETWDLGDLHPQSLLR</sequence>
<evidence type="ECO:0000313" key="2">
    <source>
        <dbReference type="EMBL" id="KAL3629384.1"/>
    </source>
</evidence>
<dbReference type="InterPro" id="IPR050942">
    <property type="entry name" value="F-box_BR-signaling"/>
</dbReference>
<protein>
    <recommendedName>
        <fullName evidence="1">KIB1-4 beta-propeller domain-containing protein</fullName>
    </recommendedName>
</protein>
<dbReference type="EMBL" id="JAVIJP010000034">
    <property type="protein sequence ID" value="KAL3629384.1"/>
    <property type="molecule type" value="Genomic_DNA"/>
</dbReference>
<evidence type="ECO:0000313" key="3">
    <source>
        <dbReference type="Proteomes" id="UP001632038"/>
    </source>
</evidence>
<reference evidence="3" key="1">
    <citation type="journal article" date="2024" name="IScience">
        <title>Strigolactones Initiate the Formation of Haustorium-like Structures in Castilleja.</title>
        <authorList>
            <person name="Buerger M."/>
            <person name="Peterson D."/>
            <person name="Chory J."/>
        </authorList>
    </citation>
    <scope>NUCLEOTIDE SEQUENCE [LARGE SCALE GENOMIC DNA]</scope>
</reference>
<organism evidence="2 3">
    <name type="scientific">Castilleja foliolosa</name>
    <dbReference type="NCBI Taxonomy" id="1961234"/>
    <lineage>
        <taxon>Eukaryota</taxon>
        <taxon>Viridiplantae</taxon>
        <taxon>Streptophyta</taxon>
        <taxon>Embryophyta</taxon>
        <taxon>Tracheophyta</taxon>
        <taxon>Spermatophyta</taxon>
        <taxon>Magnoliopsida</taxon>
        <taxon>eudicotyledons</taxon>
        <taxon>Gunneridae</taxon>
        <taxon>Pentapetalae</taxon>
        <taxon>asterids</taxon>
        <taxon>lamiids</taxon>
        <taxon>Lamiales</taxon>
        <taxon>Orobanchaceae</taxon>
        <taxon>Pedicularideae</taxon>
        <taxon>Castillejinae</taxon>
        <taxon>Castilleja</taxon>
    </lineage>
</organism>
<feature type="domain" description="KIB1-4 beta-propeller" evidence="1">
    <location>
        <begin position="12"/>
        <end position="144"/>
    </location>
</feature>
<accession>A0ABD3CIL3</accession>
<keyword evidence="3" id="KW-1185">Reference proteome</keyword>
<gene>
    <name evidence="2" type="ORF">CASFOL_026606</name>
</gene>
<comment type="caution">
    <text evidence="2">The sequence shown here is derived from an EMBL/GenBank/DDBJ whole genome shotgun (WGS) entry which is preliminary data.</text>
</comment>
<name>A0ABD3CIL3_9LAMI</name>
<dbReference type="PANTHER" id="PTHR44259">
    <property type="entry name" value="OS07G0183000 PROTEIN-RELATED"/>
    <property type="match status" value="1"/>
</dbReference>
<evidence type="ECO:0000259" key="1">
    <source>
        <dbReference type="Pfam" id="PF03478"/>
    </source>
</evidence>
<dbReference type="Proteomes" id="UP001632038">
    <property type="component" value="Unassembled WGS sequence"/>
</dbReference>
<dbReference type="AlphaFoldDB" id="A0ABD3CIL3"/>
<dbReference type="Pfam" id="PF03478">
    <property type="entry name" value="Beta-prop_KIB1-4"/>
    <property type="match status" value="1"/>
</dbReference>
<dbReference type="PANTHER" id="PTHR44259:SF37">
    <property type="entry name" value="DUF1618 DOMAIN-CONTAINING PROTEIN"/>
    <property type="match status" value="1"/>
</dbReference>
<proteinExistence type="predicted"/>
<dbReference type="InterPro" id="IPR005174">
    <property type="entry name" value="KIB1-4_b-propeller"/>
</dbReference>